<dbReference type="CDD" id="cd03388">
    <property type="entry name" value="PAP2_SPPase1"/>
    <property type="match status" value="1"/>
</dbReference>
<evidence type="ECO:0000313" key="11">
    <source>
        <dbReference type="Proteomes" id="UP000697127"/>
    </source>
</evidence>
<accession>A0A9P7BFJ8</accession>
<keyword evidence="11" id="KW-1185">Reference proteome</keyword>
<dbReference type="InterPro" id="IPR036938">
    <property type="entry name" value="PAP2/HPO_sf"/>
</dbReference>
<dbReference type="InterPro" id="IPR000326">
    <property type="entry name" value="PAP2/HPO"/>
</dbReference>
<feature type="transmembrane region" description="Helical" evidence="8">
    <location>
        <begin position="281"/>
        <end position="298"/>
    </location>
</feature>
<evidence type="ECO:0000256" key="5">
    <source>
        <dbReference type="ARBA" id="ARBA00022989"/>
    </source>
</evidence>
<comment type="subcellular location">
    <subcellularLocation>
        <location evidence="1">Endoplasmic reticulum membrane</location>
        <topology evidence="1">Multi-pass membrane protein</topology>
    </subcellularLocation>
</comment>
<keyword evidence="4" id="KW-0256">Endoplasmic reticulum</keyword>
<dbReference type="Pfam" id="PF01569">
    <property type="entry name" value="PAP2"/>
    <property type="match status" value="1"/>
</dbReference>
<dbReference type="AlphaFoldDB" id="A0A9P7BFJ8"/>
<dbReference type="PANTHER" id="PTHR14969:SF28">
    <property type="entry name" value="DIHYDROSPHINGOSINE 1-PHOSPHATE PHOSPHATASE LCB3-RELATED"/>
    <property type="match status" value="1"/>
</dbReference>
<evidence type="ECO:0000256" key="3">
    <source>
        <dbReference type="ARBA" id="ARBA00022801"/>
    </source>
</evidence>
<dbReference type="GO" id="GO:0005789">
    <property type="term" value="C:endoplasmic reticulum membrane"/>
    <property type="evidence" value="ECO:0007669"/>
    <property type="project" value="UniProtKB-SubCell"/>
</dbReference>
<comment type="caution">
    <text evidence="10">The sequence shown here is derived from an EMBL/GenBank/DDBJ whole genome shotgun (WGS) entry which is preliminary data.</text>
</comment>
<evidence type="ECO:0000256" key="2">
    <source>
        <dbReference type="ARBA" id="ARBA00022692"/>
    </source>
</evidence>
<dbReference type="OrthoDB" id="301434at2759"/>
<evidence type="ECO:0000313" key="10">
    <source>
        <dbReference type="EMBL" id="KAG0688190.1"/>
    </source>
</evidence>
<feature type="transmembrane region" description="Helical" evidence="8">
    <location>
        <begin position="80"/>
        <end position="103"/>
    </location>
</feature>
<dbReference type="PANTHER" id="PTHR14969">
    <property type="entry name" value="SPHINGOSINE-1-PHOSPHATE PHOSPHOHYDROLASE"/>
    <property type="match status" value="1"/>
</dbReference>
<feature type="transmembrane region" description="Helical" evidence="8">
    <location>
        <begin position="189"/>
        <end position="208"/>
    </location>
</feature>
<evidence type="ECO:0000256" key="1">
    <source>
        <dbReference type="ARBA" id="ARBA00004477"/>
    </source>
</evidence>
<feature type="transmembrane region" description="Helical" evidence="8">
    <location>
        <begin position="249"/>
        <end position="269"/>
    </location>
</feature>
<dbReference type="Gene3D" id="1.20.144.10">
    <property type="entry name" value="Phosphatidic acid phosphatase type 2/haloperoxidase"/>
    <property type="match status" value="1"/>
</dbReference>
<name>A0A9P7BFJ8_9ASCO</name>
<dbReference type="SMART" id="SM00014">
    <property type="entry name" value="acidPPc"/>
    <property type="match status" value="1"/>
</dbReference>
<sequence length="416" mass="47523">MSDHHTTNYIPENQHNDDLFDNNTILTDTHLNDVGLNPPNFYNSKLSKPIAYLRNLLLPLIHFELPLLQKIQSYQNHNLINLYFLWTANLGSHTFYVIMLPLPVWLGSINLSRDLVIVLGLGVYFTGVIKDLLCLPRPSSPPLKRLTMSHYTSKEYGCPSSHSANATSVSMILFLHTFNNNSFSPIIKYLIYSFFTWYWFTLIFGRIYCGMHGLVDISLGILVGIFTVSFRLALKPIWDFILLSPKSNLSFLTPPILSSIYYSIIYFHPIPIEQCPCFEDSVAFIAVLLGFDLSYWSLKPSNLNSKYSSLDLNQLYLLSPAKINYDYSKLGITFTILRILIGILSVITWKTISKPLFTSIINKLRYGSSLSPKSSTNPCFAYIPRSDTKIIVKYIVYSGIPTIAIYSMYIFKFLNI</sequence>
<evidence type="ECO:0000256" key="8">
    <source>
        <dbReference type="SAM" id="Phobius"/>
    </source>
</evidence>
<feature type="transmembrane region" description="Helical" evidence="8">
    <location>
        <begin position="214"/>
        <end position="234"/>
    </location>
</feature>
<comment type="similarity">
    <text evidence="7">Belongs to the type 2 lipid phosphate phosphatase family.</text>
</comment>
<keyword evidence="3" id="KW-0378">Hydrolase</keyword>
<keyword evidence="5 8" id="KW-1133">Transmembrane helix</keyword>
<feature type="domain" description="Phosphatidic acid phosphatase type 2/haloperoxidase" evidence="9">
    <location>
        <begin position="112"/>
        <end position="232"/>
    </location>
</feature>
<dbReference type="SUPFAM" id="SSF48317">
    <property type="entry name" value="Acid phosphatase/Vanadium-dependent haloperoxidase"/>
    <property type="match status" value="1"/>
</dbReference>
<keyword evidence="2 8" id="KW-0812">Transmembrane</keyword>
<evidence type="ECO:0000256" key="7">
    <source>
        <dbReference type="ARBA" id="ARBA00038324"/>
    </source>
</evidence>
<dbReference type="EMBL" id="PUHW01000174">
    <property type="protein sequence ID" value="KAG0688190.1"/>
    <property type="molecule type" value="Genomic_DNA"/>
</dbReference>
<organism evidence="10 11">
    <name type="scientific">Pichia californica</name>
    <dbReference type="NCBI Taxonomy" id="460514"/>
    <lineage>
        <taxon>Eukaryota</taxon>
        <taxon>Fungi</taxon>
        <taxon>Dikarya</taxon>
        <taxon>Ascomycota</taxon>
        <taxon>Saccharomycotina</taxon>
        <taxon>Pichiomycetes</taxon>
        <taxon>Pichiales</taxon>
        <taxon>Pichiaceae</taxon>
        <taxon>Pichia</taxon>
    </lineage>
</organism>
<evidence type="ECO:0000256" key="6">
    <source>
        <dbReference type="ARBA" id="ARBA00023136"/>
    </source>
</evidence>
<evidence type="ECO:0000256" key="4">
    <source>
        <dbReference type="ARBA" id="ARBA00022824"/>
    </source>
</evidence>
<keyword evidence="6 8" id="KW-0472">Membrane</keyword>
<dbReference type="GO" id="GO:0006629">
    <property type="term" value="P:lipid metabolic process"/>
    <property type="evidence" value="ECO:0007669"/>
    <property type="project" value="UniProtKB-ARBA"/>
</dbReference>
<gene>
    <name evidence="10" type="ORF">C6P40_001303</name>
</gene>
<proteinExistence type="inferred from homology"/>
<protein>
    <recommendedName>
        <fullName evidence="9">Phosphatidic acid phosphatase type 2/haloperoxidase domain-containing protein</fullName>
    </recommendedName>
</protein>
<evidence type="ECO:0000259" key="9">
    <source>
        <dbReference type="SMART" id="SM00014"/>
    </source>
</evidence>
<feature type="transmembrane region" description="Helical" evidence="8">
    <location>
        <begin position="330"/>
        <end position="349"/>
    </location>
</feature>
<dbReference type="GO" id="GO:0042392">
    <property type="term" value="F:sphingosine-1-phosphate phosphatase activity"/>
    <property type="evidence" value="ECO:0007669"/>
    <property type="project" value="TreeGrafter"/>
</dbReference>
<feature type="transmembrane region" description="Helical" evidence="8">
    <location>
        <begin position="394"/>
        <end position="414"/>
    </location>
</feature>
<reference evidence="10" key="1">
    <citation type="submission" date="2020-11" db="EMBL/GenBank/DDBJ databases">
        <title>Kefir isolates.</title>
        <authorList>
            <person name="Marcisauskas S."/>
            <person name="Kim Y."/>
            <person name="Blasche S."/>
        </authorList>
    </citation>
    <scope>NUCLEOTIDE SEQUENCE</scope>
    <source>
        <strain evidence="10">Olga-1</strain>
    </source>
</reference>
<dbReference type="Proteomes" id="UP000697127">
    <property type="component" value="Unassembled WGS sequence"/>
</dbReference>